<dbReference type="HOGENOM" id="CLU_1731637_0_0_1"/>
<dbReference type="KEGG" id="glz:GLAREA_02680"/>
<protein>
    <submittedName>
        <fullName evidence="3">Uncharacterized protein</fullName>
    </submittedName>
</protein>
<feature type="signal peptide" evidence="2">
    <location>
        <begin position="1"/>
        <end position="18"/>
    </location>
</feature>
<evidence type="ECO:0000256" key="1">
    <source>
        <dbReference type="SAM" id="Phobius"/>
    </source>
</evidence>
<keyword evidence="4" id="KW-1185">Reference proteome</keyword>
<sequence>MKFTLLTTVFALCSTITAQTLDSAGNAVLGPGDVVTALSGIVPTTITLAPAASTSLASVLVSLATSIVVDLAGKSEFSSFTAQYRPDQLSTASMPPQLSSLVASYAGVVNATVSAALAQATPVKGGAGRNEMGMVVAGVVGVVGGVLAVVV</sequence>
<dbReference type="GeneID" id="19461736"/>
<keyword evidence="1" id="KW-0812">Transmembrane</keyword>
<dbReference type="AlphaFoldDB" id="S3D3Z4"/>
<feature type="transmembrane region" description="Helical" evidence="1">
    <location>
        <begin position="102"/>
        <end position="120"/>
    </location>
</feature>
<dbReference type="Proteomes" id="UP000016922">
    <property type="component" value="Unassembled WGS sequence"/>
</dbReference>
<evidence type="ECO:0000313" key="4">
    <source>
        <dbReference type="Proteomes" id="UP000016922"/>
    </source>
</evidence>
<dbReference type="RefSeq" id="XP_008085956.1">
    <property type="nucleotide sequence ID" value="XM_008087765.1"/>
</dbReference>
<evidence type="ECO:0000256" key="2">
    <source>
        <dbReference type="SAM" id="SignalP"/>
    </source>
</evidence>
<dbReference type="EMBL" id="KE145370">
    <property type="protein sequence ID" value="EPE26766.1"/>
    <property type="molecule type" value="Genomic_DNA"/>
</dbReference>
<keyword evidence="2" id="KW-0732">Signal</keyword>
<organism evidence="3 4">
    <name type="scientific">Glarea lozoyensis (strain ATCC 20868 / MF5171)</name>
    <dbReference type="NCBI Taxonomy" id="1116229"/>
    <lineage>
        <taxon>Eukaryota</taxon>
        <taxon>Fungi</taxon>
        <taxon>Dikarya</taxon>
        <taxon>Ascomycota</taxon>
        <taxon>Pezizomycotina</taxon>
        <taxon>Leotiomycetes</taxon>
        <taxon>Helotiales</taxon>
        <taxon>Helotiaceae</taxon>
        <taxon>Glarea</taxon>
    </lineage>
</organism>
<gene>
    <name evidence="3" type="ORF">GLAREA_02680</name>
</gene>
<accession>S3D3Z4</accession>
<reference evidence="3 4" key="1">
    <citation type="journal article" date="2013" name="BMC Genomics">
        <title>Genomics-driven discovery of the pneumocandin biosynthetic gene cluster in the fungus Glarea lozoyensis.</title>
        <authorList>
            <person name="Chen L."/>
            <person name="Yue Q."/>
            <person name="Zhang X."/>
            <person name="Xiang M."/>
            <person name="Wang C."/>
            <person name="Li S."/>
            <person name="Che Y."/>
            <person name="Ortiz-Lopez F.J."/>
            <person name="Bills G.F."/>
            <person name="Liu X."/>
            <person name="An Z."/>
        </authorList>
    </citation>
    <scope>NUCLEOTIDE SEQUENCE [LARGE SCALE GENOMIC DNA]</scope>
    <source>
        <strain evidence="4">ATCC 20868 / MF5171</strain>
    </source>
</reference>
<name>S3D3Z4_GLAL2</name>
<feature type="transmembrane region" description="Helical" evidence="1">
    <location>
        <begin position="132"/>
        <end position="150"/>
    </location>
</feature>
<proteinExistence type="predicted"/>
<feature type="chain" id="PRO_5004507762" evidence="2">
    <location>
        <begin position="19"/>
        <end position="151"/>
    </location>
</feature>
<keyword evidence="1" id="KW-1133">Transmembrane helix</keyword>
<keyword evidence="1" id="KW-0472">Membrane</keyword>
<evidence type="ECO:0000313" key="3">
    <source>
        <dbReference type="EMBL" id="EPE26766.1"/>
    </source>
</evidence>